<comment type="caution">
    <text evidence="2">The sequence shown here is derived from an EMBL/GenBank/DDBJ whole genome shotgun (WGS) entry which is preliminary data.</text>
</comment>
<sequence length="118" mass="12559">MATKIQMFELKSGARVAVEVPAEMPADPGDQMRSFSRTERIADALVEETGQRFSEALEGVQEAAQEILQGFAKSLAPDELKLSFGLKFSAATGVVLASADAEATLTLSATWTKPKPAT</sequence>
<gene>
    <name evidence="2" type="ORF">ACFSM0_11870</name>
</gene>
<protein>
    <submittedName>
        <fullName evidence="2">CU044_2847 family protein</fullName>
    </submittedName>
</protein>
<evidence type="ECO:0000259" key="1">
    <source>
        <dbReference type="Pfam" id="PF19493"/>
    </source>
</evidence>
<name>A0ABW5ABC8_9RHOB</name>
<keyword evidence="3" id="KW-1185">Reference proteome</keyword>
<proteinExistence type="predicted"/>
<reference evidence="3" key="1">
    <citation type="journal article" date="2019" name="Int. J. Syst. Evol. Microbiol.">
        <title>The Global Catalogue of Microorganisms (GCM) 10K type strain sequencing project: providing services to taxonomists for standard genome sequencing and annotation.</title>
        <authorList>
            <consortium name="The Broad Institute Genomics Platform"/>
            <consortium name="The Broad Institute Genome Sequencing Center for Infectious Disease"/>
            <person name="Wu L."/>
            <person name="Ma J."/>
        </authorList>
    </citation>
    <scope>NUCLEOTIDE SEQUENCE [LARGE SCALE GENOMIC DNA]</scope>
    <source>
        <strain evidence="3">CCUG 55131</strain>
    </source>
</reference>
<evidence type="ECO:0000313" key="3">
    <source>
        <dbReference type="Proteomes" id="UP001597413"/>
    </source>
</evidence>
<feature type="domain" description="Trypsin-co-occurring" evidence="1">
    <location>
        <begin position="8"/>
        <end position="113"/>
    </location>
</feature>
<dbReference type="NCBIfam" id="NF041216">
    <property type="entry name" value="CU044_2847_fam"/>
    <property type="match status" value="1"/>
</dbReference>
<dbReference type="InterPro" id="IPR045794">
    <property type="entry name" value="Trypco1"/>
</dbReference>
<dbReference type="Proteomes" id="UP001597413">
    <property type="component" value="Unassembled WGS sequence"/>
</dbReference>
<dbReference type="RefSeq" id="WP_377390610.1">
    <property type="nucleotide sequence ID" value="NZ_JBHUIX010000012.1"/>
</dbReference>
<organism evidence="2 3">
    <name type="scientific">Rhodobacter lacus</name>
    <dbReference type="NCBI Taxonomy" id="1641972"/>
    <lineage>
        <taxon>Bacteria</taxon>
        <taxon>Pseudomonadati</taxon>
        <taxon>Pseudomonadota</taxon>
        <taxon>Alphaproteobacteria</taxon>
        <taxon>Rhodobacterales</taxon>
        <taxon>Rhodobacter group</taxon>
        <taxon>Rhodobacter</taxon>
    </lineage>
</organism>
<accession>A0ABW5ABC8</accession>
<dbReference type="Pfam" id="PF19493">
    <property type="entry name" value="Trypco1"/>
    <property type="match status" value="1"/>
</dbReference>
<evidence type="ECO:0000313" key="2">
    <source>
        <dbReference type="EMBL" id="MFD2174791.1"/>
    </source>
</evidence>
<dbReference type="EMBL" id="JBHUIX010000012">
    <property type="protein sequence ID" value="MFD2174791.1"/>
    <property type="molecule type" value="Genomic_DNA"/>
</dbReference>